<reference evidence="2 3" key="1">
    <citation type="submission" date="2014-08" db="EMBL/GenBank/DDBJ databases">
        <title>Complete genome sequence of Corynebacterium sphenisci CECT 5990(T) (=DSM 44792(T)), isolated from healthy wild penguins.</title>
        <authorList>
            <person name="Ruckert C."/>
            <person name="Albersmeier A."/>
            <person name="Winkler A."/>
            <person name="Kalinowski J."/>
        </authorList>
    </citation>
    <scope>NUCLEOTIDE SEQUENCE [LARGE SCALE GENOMIC DNA]</scope>
    <source>
        <strain evidence="2 3">DSM 44792</strain>
    </source>
</reference>
<accession>A0A1L7CZV3</accession>
<dbReference type="RefSeq" id="WP_075693045.1">
    <property type="nucleotide sequence ID" value="NZ_CP009248.1"/>
</dbReference>
<evidence type="ECO:0000313" key="3">
    <source>
        <dbReference type="Proteomes" id="UP000185469"/>
    </source>
</evidence>
<gene>
    <name evidence="2" type="ORF">CSPHI_10580</name>
</gene>
<feature type="compositionally biased region" description="Basic and acidic residues" evidence="1">
    <location>
        <begin position="59"/>
        <end position="68"/>
    </location>
</feature>
<dbReference type="AlphaFoldDB" id="A0A1L7CZV3"/>
<keyword evidence="3" id="KW-1185">Reference proteome</keyword>
<dbReference type="EMBL" id="CP009248">
    <property type="protein sequence ID" value="APT91364.1"/>
    <property type="molecule type" value="Genomic_DNA"/>
</dbReference>
<name>A0A1L7CZV3_9CORY</name>
<feature type="region of interest" description="Disordered" evidence="1">
    <location>
        <begin position="57"/>
        <end position="76"/>
    </location>
</feature>
<organism evidence="2 3">
    <name type="scientific">Corynebacterium sphenisci DSM 44792</name>
    <dbReference type="NCBI Taxonomy" id="1437874"/>
    <lineage>
        <taxon>Bacteria</taxon>
        <taxon>Bacillati</taxon>
        <taxon>Actinomycetota</taxon>
        <taxon>Actinomycetes</taxon>
        <taxon>Mycobacteriales</taxon>
        <taxon>Corynebacteriaceae</taxon>
        <taxon>Corynebacterium</taxon>
    </lineage>
</organism>
<dbReference type="STRING" id="1437874.CSPHI_10580"/>
<proteinExistence type="predicted"/>
<sequence length="76" mass="7797">MSDEPTLIPGGERPSGRPRRWPLRLLLVLLALAAAVPALRGGCAGADDAGPGSAAVAVMDRDGTRPPAERSAGVRR</sequence>
<protein>
    <submittedName>
        <fullName evidence="2">Uncharacterized protein</fullName>
    </submittedName>
</protein>
<dbReference type="KEGG" id="csph:CSPHI_10580"/>
<evidence type="ECO:0000313" key="2">
    <source>
        <dbReference type="EMBL" id="APT91364.1"/>
    </source>
</evidence>
<dbReference type="Proteomes" id="UP000185469">
    <property type="component" value="Chromosome"/>
</dbReference>
<evidence type="ECO:0000256" key="1">
    <source>
        <dbReference type="SAM" id="MobiDB-lite"/>
    </source>
</evidence>